<feature type="coiled-coil region" evidence="1">
    <location>
        <begin position="78"/>
        <end position="137"/>
    </location>
</feature>
<gene>
    <name evidence="3" type="ORF">CQ13_24135</name>
</gene>
<sequence length="461" mass="48451">MFRYRNARRFAREFDMADEAFALSPISARAALPSEEDYAAIAEAFMETSRGRWFLTEYAKRNRNADTRMVLDAVARIEQSLTAQREETLQREANLQREEGLSAQQAAEAVAAAAAAQERLTEALAAIRGAVEAAEESAVEALDSLALEQRLAPVRKGARVLREIAWRLREIGNDGRICDLIDSQVTVIEKGTEQFSSEEARAALRAAFAALQGRLVEFGDDQSPAPAAEAEAAPSRAAEKAFAQAPEAAETPFASMAASAEAALAAAEAALTDAETPLAAEIATAQEASVQGTAVQEAAVKDAAAQDAAAQDAAAQDNSVQNADAQDANVQDADARDADAQDEAVLDMIAMEMGAPDPISDEEIAEAIAEQVRLAEPAPIAPKIVAEAPEPVATPSPPPVQQTVQPPAPPAAAPAPVAAVEVSLGSTLIASGILRKPVTPANDPLAPIRRMSQAEKIAFFS</sequence>
<feature type="region of interest" description="Disordered" evidence="2">
    <location>
        <begin position="220"/>
        <end position="246"/>
    </location>
</feature>
<accession>A0A0R3N5G3</accession>
<evidence type="ECO:0000256" key="1">
    <source>
        <dbReference type="SAM" id="Coils"/>
    </source>
</evidence>
<evidence type="ECO:0000313" key="3">
    <source>
        <dbReference type="EMBL" id="KRR25165.1"/>
    </source>
</evidence>
<feature type="region of interest" description="Disordered" evidence="2">
    <location>
        <begin position="391"/>
        <end position="412"/>
    </location>
</feature>
<feature type="compositionally biased region" description="Pro residues" evidence="2">
    <location>
        <begin position="392"/>
        <end position="412"/>
    </location>
</feature>
<comment type="caution">
    <text evidence="3">The sequence shown here is derived from an EMBL/GenBank/DDBJ whole genome shotgun (WGS) entry which is preliminary data.</text>
</comment>
<proteinExistence type="predicted"/>
<protein>
    <submittedName>
        <fullName evidence="3">Uncharacterized protein</fullName>
    </submittedName>
</protein>
<keyword evidence="4" id="KW-1185">Reference proteome</keyword>
<reference evidence="3 4" key="1">
    <citation type="submission" date="2014-03" db="EMBL/GenBank/DDBJ databases">
        <title>Bradyrhizobium valentinum sp. nov., isolated from effective nodules of Lupinus mariae-josephae, a lupine endemic of basic-lime soils in Eastern Spain.</title>
        <authorList>
            <person name="Duran D."/>
            <person name="Rey L."/>
            <person name="Navarro A."/>
            <person name="Busquets A."/>
            <person name="Imperial J."/>
            <person name="Ruiz-Argueso T."/>
        </authorList>
    </citation>
    <scope>NUCLEOTIDE SEQUENCE [LARGE SCALE GENOMIC DNA]</scope>
    <source>
        <strain evidence="3 4">Ro19</strain>
    </source>
</reference>
<dbReference type="Proteomes" id="UP000052023">
    <property type="component" value="Unassembled WGS sequence"/>
</dbReference>
<dbReference type="AlphaFoldDB" id="A0A0R3N5G3"/>
<evidence type="ECO:0000313" key="4">
    <source>
        <dbReference type="Proteomes" id="UP000052023"/>
    </source>
</evidence>
<feature type="region of interest" description="Disordered" evidence="2">
    <location>
        <begin position="310"/>
        <end position="339"/>
    </location>
</feature>
<organism evidence="3 4">
    <name type="scientific">Bradyrhizobium retamae</name>
    <dbReference type="NCBI Taxonomy" id="1300035"/>
    <lineage>
        <taxon>Bacteria</taxon>
        <taxon>Pseudomonadati</taxon>
        <taxon>Pseudomonadota</taxon>
        <taxon>Alphaproteobacteria</taxon>
        <taxon>Hyphomicrobiales</taxon>
        <taxon>Nitrobacteraceae</taxon>
        <taxon>Bradyrhizobium</taxon>
    </lineage>
</organism>
<name>A0A0R3N5G3_9BRAD</name>
<dbReference type="EMBL" id="LLYA01000146">
    <property type="protein sequence ID" value="KRR25165.1"/>
    <property type="molecule type" value="Genomic_DNA"/>
</dbReference>
<feature type="compositionally biased region" description="Low complexity" evidence="2">
    <location>
        <begin position="224"/>
        <end position="246"/>
    </location>
</feature>
<feature type="compositionally biased region" description="Low complexity" evidence="2">
    <location>
        <begin position="310"/>
        <end position="332"/>
    </location>
</feature>
<keyword evidence="1" id="KW-0175">Coiled coil</keyword>
<evidence type="ECO:0000256" key="2">
    <source>
        <dbReference type="SAM" id="MobiDB-lite"/>
    </source>
</evidence>